<dbReference type="InterPro" id="IPR002545">
    <property type="entry name" value="CheW-lke_dom"/>
</dbReference>
<comment type="caution">
    <text evidence="3">The sequence shown here is derived from an EMBL/GenBank/DDBJ whole genome shotgun (WGS) entry which is preliminary data.</text>
</comment>
<dbReference type="AlphaFoldDB" id="A0A1Y1S006"/>
<organism evidence="3 4">
    <name type="scientific">Marispirochaeta aestuarii</name>
    <dbReference type="NCBI Taxonomy" id="1963862"/>
    <lineage>
        <taxon>Bacteria</taxon>
        <taxon>Pseudomonadati</taxon>
        <taxon>Spirochaetota</taxon>
        <taxon>Spirochaetia</taxon>
        <taxon>Spirochaetales</taxon>
        <taxon>Spirochaetaceae</taxon>
        <taxon>Marispirochaeta</taxon>
    </lineage>
</organism>
<dbReference type="PRINTS" id="PR00996">
    <property type="entry name" value="CHERMTFRASE"/>
</dbReference>
<dbReference type="STRING" id="1963862.B4O97_05315"/>
<dbReference type="CDD" id="cd00732">
    <property type="entry name" value="CheW"/>
    <property type="match status" value="1"/>
</dbReference>
<evidence type="ECO:0000313" key="3">
    <source>
        <dbReference type="EMBL" id="ORC36495.1"/>
    </source>
</evidence>
<dbReference type="GO" id="GO:0008757">
    <property type="term" value="F:S-adenosylmethionine-dependent methyltransferase activity"/>
    <property type="evidence" value="ECO:0007669"/>
    <property type="project" value="InterPro"/>
</dbReference>
<dbReference type="PANTHER" id="PTHR22617">
    <property type="entry name" value="CHEMOTAXIS SENSOR HISTIDINE KINASE-RELATED"/>
    <property type="match status" value="1"/>
</dbReference>
<dbReference type="Pfam" id="PF01584">
    <property type="entry name" value="CheW"/>
    <property type="match status" value="1"/>
</dbReference>
<dbReference type="RefSeq" id="WP_083048981.1">
    <property type="nucleotide sequence ID" value="NZ_MWQY01000005.1"/>
</dbReference>
<reference evidence="3 4" key="1">
    <citation type="submission" date="2017-03" db="EMBL/GenBank/DDBJ databases">
        <title>Draft Genome sequence of Marispirochaeta sp. strain JC444.</title>
        <authorList>
            <person name="Shivani Y."/>
            <person name="Subhash Y."/>
            <person name="Sasikala C."/>
            <person name="Ramana C."/>
        </authorList>
    </citation>
    <scope>NUCLEOTIDE SEQUENCE [LARGE SCALE GENOMIC DNA]</scope>
    <source>
        <strain evidence="3 4">JC444</strain>
    </source>
</reference>
<protein>
    <submittedName>
        <fullName evidence="3">Chemotaxis protein CheR</fullName>
    </submittedName>
</protein>
<evidence type="ECO:0000259" key="1">
    <source>
        <dbReference type="PROSITE" id="PS50123"/>
    </source>
</evidence>
<dbReference type="Pfam" id="PF01739">
    <property type="entry name" value="CheR"/>
    <property type="match status" value="1"/>
</dbReference>
<evidence type="ECO:0000259" key="2">
    <source>
        <dbReference type="PROSITE" id="PS50851"/>
    </source>
</evidence>
<feature type="domain" description="CheR-type methyltransferase" evidence="1">
    <location>
        <begin position="199"/>
        <end position="443"/>
    </location>
</feature>
<dbReference type="Gene3D" id="3.40.50.150">
    <property type="entry name" value="Vaccinia Virus protein VP39"/>
    <property type="match status" value="1"/>
</dbReference>
<dbReference type="InterPro" id="IPR036061">
    <property type="entry name" value="CheW-like_dom_sf"/>
</dbReference>
<dbReference type="SUPFAM" id="SSF50341">
    <property type="entry name" value="CheW-like"/>
    <property type="match status" value="1"/>
</dbReference>
<name>A0A1Y1S006_9SPIO</name>
<dbReference type="EMBL" id="MWQY01000005">
    <property type="protein sequence ID" value="ORC36495.1"/>
    <property type="molecule type" value="Genomic_DNA"/>
</dbReference>
<gene>
    <name evidence="3" type="ORF">B4O97_05315</name>
</gene>
<accession>A0A1Y1S006</accession>
<sequence length="443" mass="49871">METLQEQQQGTEQKGVTEQIDFKMVTFSLAGKEYGIDIMKVKEISKADRFTYVPNTAPYVRGVYNLRGDIISIIDLRVMFHLPAPSKADGLMEDMIILRLDNYFIGVIVDSIDKVVGISSSSIQPPHPLFGDINIKFIKGIVENEKKLYIILDVEKILGDADDEEDESRVEVMGIPMASETEAEAESAYGGDGKSGDLGLDFLQDTLKTFSRFTVSSVNREWIRERYAEWKSQHGGSDEKAQLKSPEDAQKFLEDFYSPCTGRLWNKDYADAMASILPDGRKGNLTAWNPGCGKGYETYSLAAALRAKNPEAVIKIWANDSDLLSISTAPNLVFNDNEIPEYLDAYMQETKNGKQLNEGIRKQILFEYHDVLHSNPFPEVDLIMARDLISFMSKNDQNRLMSEFLEKLKPGGLLFLGAHERINDPEWDMVEASGLVAYRKKNG</sequence>
<dbReference type="PROSITE" id="PS50851">
    <property type="entry name" value="CHEW"/>
    <property type="match status" value="1"/>
</dbReference>
<dbReference type="Gene3D" id="2.30.30.40">
    <property type="entry name" value="SH3 Domains"/>
    <property type="match status" value="1"/>
</dbReference>
<dbReference type="InterPro" id="IPR029063">
    <property type="entry name" value="SAM-dependent_MTases_sf"/>
</dbReference>
<dbReference type="SUPFAM" id="SSF53335">
    <property type="entry name" value="S-adenosyl-L-methionine-dependent methyltransferases"/>
    <property type="match status" value="1"/>
</dbReference>
<dbReference type="InterPro" id="IPR039315">
    <property type="entry name" value="CheW"/>
</dbReference>
<dbReference type="PANTHER" id="PTHR22617:SF23">
    <property type="entry name" value="CHEMOTAXIS PROTEIN CHEW"/>
    <property type="match status" value="1"/>
</dbReference>
<proteinExistence type="predicted"/>
<dbReference type="GO" id="GO:0006935">
    <property type="term" value="P:chemotaxis"/>
    <property type="evidence" value="ECO:0007669"/>
    <property type="project" value="InterPro"/>
</dbReference>
<dbReference type="Gene3D" id="2.40.50.180">
    <property type="entry name" value="CheA-289, Domain 4"/>
    <property type="match status" value="1"/>
</dbReference>
<dbReference type="GO" id="GO:0007165">
    <property type="term" value="P:signal transduction"/>
    <property type="evidence" value="ECO:0007669"/>
    <property type="project" value="InterPro"/>
</dbReference>
<keyword evidence="4" id="KW-1185">Reference proteome</keyword>
<dbReference type="Proteomes" id="UP000192343">
    <property type="component" value="Unassembled WGS sequence"/>
</dbReference>
<dbReference type="InterPro" id="IPR000780">
    <property type="entry name" value="CheR_MeTrfase"/>
</dbReference>
<dbReference type="GO" id="GO:0005829">
    <property type="term" value="C:cytosol"/>
    <property type="evidence" value="ECO:0007669"/>
    <property type="project" value="TreeGrafter"/>
</dbReference>
<feature type="domain" description="CheW-like" evidence="2">
    <location>
        <begin position="21"/>
        <end position="163"/>
    </location>
</feature>
<dbReference type="PROSITE" id="PS50123">
    <property type="entry name" value="CHER"/>
    <property type="match status" value="1"/>
</dbReference>
<dbReference type="SMART" id="SM00138">
    <property type="entry name" value="MeTrc"/>
    <property type="match status" value="1"/>
</dbReference>
<dbReference type="OrthoDB" id="9794382at2"/>
<dbReference type="SMART" id="SM00260">
    <property type="entry name" value="CheW"/>
    <property type="match status" value="1"/>
</dbReference>
<evidence type="ECO:0000313" key="4">
    <source>
        <dbReference type="Proteomes" id="UP000192343"/>
    </source>
</evidence>
<dbReference type="InterPro" id="IPR022642">
    <property type="entry name" value="CheR_C"/>
</dbReference>